<dbReference type="SUPFAM" id="SSF53756">
    <property type="entry name" value="UDP-Glycosyltransferase/glycogen phosphorylase"/>
    <property type="match status" value="1"/>
</dbReference>
<accession>A0ABQ2AQ69</accession>
<name>A0ABQ2AQ69_9PSED</name>
<dbReference type="Proteomes" id="UP000655550">
    <property type="component" value="Unassembled WGS sequence"/>
</dbReference>
<feature type="domain" description="Spore protein YkvP/CgeB glycosyl transferase-like" evidence="1">
    <location>
        <begin position="185"/>
        <end position="292"/>
    </location>
</feature>
<dbReference type="EMBL" id="BMDE01000005">
    <property type="protein sequence ID" value="GGH93915.1"/>
    <property type="molecule type" value="Genomic_DNA"/>
</dbReference>
<proteinExistence type="predicted"/>
<evidence type="ECO:0000259" key="1">
    <source>
        <dbReference type="Pfam" id="PF13524"/>
    </source>
</evidence>
<dbReference type="Gene3D" id="3.40.50.2000">
    <property type="entry name" value="Glycogen Phosphorylase B"/>
    <property type="match status" value="1"/>
</dbReference>
<dbReference type="Pfam" id="PF13524">
    <property type="entry name" value="Glyco_trans_1_2"/>
    <property type="match status" value="1"/>
</dbReference>
<evidence type="ECO:0000313" key="3">
    <source>
        <dbReference type="Proteomes" id="UP000655550"/>
    </source>
</evidence>
<keyword evidence="3" id="KW-1185">Reference proteome</keyword>
<organism evidence="2 3">
    <name type="scientific">Pseudomonas fluvialis</name>
    <dbReference type="NCBI Taxonomy" id="1793966"/>
    <lineage>
        <taxon>Bacteria</taxon>
        <taxon>Pseudomonadati</taxon>
        <taxon>Pseudomonadota</taxon>
        <taxon>Gammaproteobacteria</taxon>
        <taxon>Pseudomonadales</taxon>
        <taxon>Pseudomonadaceae</taxon>
        <taxon>Pseudomonas</taxon>
    </lineage>
</organism>
<sequence>MRILVLTTAPRQPDNHLLWEGLREFADVEIHYFSKQEQKSLGAVLSRFDFSLYDRVICDLLFRYLVRQRRVLSRISGLLIYEEDACQEFIEGSKWEGAFSTFYLKLPNARIVLTGFQVCRKFQEMGVDAHFLPKGFDSSKLYNMGLERDIPLGFVGRLDSDTYKQRREFLQRAEKEFGLQILRAEPGDEYRKLLNRIKVFVSADIGLGEYMAKNFEAMACGCVLLAFKQGCGEEEALGLESGIHWLLYEGQEQFELFVEMLMTDTGLSDALACAGQMEAKQRFDYSAQSQSLFSLLVLPSDPALKRMSLWQRLLGLKFQIGGQHGN</sequence>
<dbReference type="RefSeq" id="WP_093984654.1">
    <property type="nucleotide sequence ID" value="NZ_BMDE01000005.1"/>
</dbReference>
<dbReference type="InterPro" id="IPR055259">
    <property type="entry name" value="YkvP/CgeB_Glyco_trans-like"/>
</dbReference>
<gene>
    <name evidence="2" type="ORF">GCM10007363_19640</name>
</gene>
<reference evidence="3" key="1">
    <citation type="journal article" date="2019" name="Int. J. Syst. Evol. Microbiol.">
        <title>The Global Catalogue of Microorganisms (GCM) 10K type strain sequencing project: providing services to taxonomists for standard genome sequencing and annotation.</title>
        <authorList>
            <consortium name="The Broad Institute Genomics Platform"/>
            <consortium name="The Broad Institute Genome Sequencing Center for Infectious Disease"/>
            <person name="Wu L."/>
            <person name="Ma J."/>
        </authorList>
    </citation>
    <scope>NUCLEOTIDE SEQUENCE [LARGE SCALE GENOMIC DNA]</scope>
    <source>
        <strain evidence="3">CCM 8778</strain>
    </source>
</reference>
<comment type="caution">
    <text evidence="2">The sequence shown here is derived from an EMBL/GenBank/DDBJ whole genome shotgun (WGS) entry which is preliminary data.</text>
</comment>
<protein>
    <recommendedName>
        <fullName evidence="1">Spore protein YkvP/CgeB glycosyl transferase-like domain-containing protein</fullName>
    </recommendedName>
</protein>
<evidence type="ECO:0000313" key="2">
    <source>
        <dbReference type="EMBL" id="GGH93915.1"/>
    </source>
</evidence>